<comment type="caution">
    <text evidence="9">The sequence shown here is derived from an EMBL/GenBank/DDBJ whole genome shotgun (WGS) entry which is preliminary data.</text>
</comment>
<keyword evidence="7" id="KW-0472">Membrane</keyword>
<proteinExistence type="inferred from homology"/>
<name>A0ABQ7AIM5_BRACR</name>
<reference evidence="9 10" key="1">
    <citation type="journal article" date="2020" name="BMC Genomics">
        <title>Intraspecific diversification of the crop wild relative Brassica cretica Lam. using demographic model selection.</title>
        <authorList>
            <person name="Kioukis A."/>
            <person name="Michalopoulou V.A."/>
            <person name="Briers L."/>
            <person name="Pirintsos S."/>
            <person name="Studholme D.J."/>
            <person name="Pavlidis P."/>
            <person name="Sarris P.F."/>
        </authorList>
    </citation>
    <scope>NUCLEOTIDE SEQUENCE [LARGE SCALE GENOMIC DNA]</scope>
    <source>
        <strain evidence="10">cv. PFS-1207/04</strain>
    </source>
</reference>
<dbReference type="Proteomes" id="UP000266723">
    <property type="component" value="Unassembled WGS sequence"/>
</dbReference>
<dbReference type="PANTHER" id="PTHR10485">
    <property type="entry name" value="MITOCHONDRIAL IMPORT INNER MEMBRANE TRANSLOCASE SUBUNIT TIM-17"/>
    <property type="match status" value="1"/>
</dbReference>
<feature type="compositionally biased region" description="Basic and acidic residues" evidence="8">
    <location>
        <begin position="271"/>
        <end position="288"/>
    </location>
</feature>
<evidence type="ECO:0000256" key="1">
    <source>
        <dbReference type="ARBA" id="ARBA00004448"/>
    </source>
</evidence>
<evidence type="ECO:0000256" key="7">
    <source>
        <dbReference type="ARBA" id="ARBA00023136"/>
    </source>
</evidence>
<evidence type="ECO:0000256" key="5">
    <source>
        <dbReference type="ARBA" id="ARBA00022989"/>
    </source>
</evidence>
<dbReference type="EMBL" id="QGKV02002055">
    <property type="protein sequence ID" value="KAF3497440.1"/>
    <property type="molecule type" value="Genomic_DNA"/>
</dbReference>
<evidence type="ECO:0000313" key="9">
    <source>
        <dbReference type="EMBL" id="KAF3497440.1"/>
    </source>
</evidence>
<dbReference type="PANTHER" id="PTHR10485:SF25">
    <property type="entry name" value="(RAPE) HYPOTHETICAL PROTEIN"/>
    <property type="match status" value="1"/>
</dbReference>
<gene>
    <name evidence="9" type="ORF">DY000_02055190</name>
</gene>
<keyword evidence="5" id="KW-1133">Transmembrane helix</keyword>
<keyword evidence="6" id="KW-0496">Mitochondrion</keyword>
<evidence type="ECO:0000313" key="10">
    <source>
        <dbReference type="Proteomes" id="UP000266723"/>
    </source>
</evidence>
<dbReference type="SUPFAM" id="SSF52833">
    <property type="entry name" value="Thioredoxin-like"/>
    <property type="match status" value="1"/>
</dbReference>
<feature type="region of interest" description="Disordered" evidence="8">
    <location>
        <begin position="249"/>
        <end position="297"/>
    </location>
</feature>
<organism evidence="9 10">
    <name type="scientific">Brassica cretica</name>
    <name type="common">Mustard</name>
    <dbReference type="NCBI Taxonomy" id="69181"/>
    <lineage>
        <taxon>Eukaryota</taxon>
        <taxon>Viridiplantae</taxon>
        <taxon>Streptophyta</taxon>
        <taxon>Embryophyta</taxon>
        <taxon>Tracheophyta</taxon>
        <taxon>Spermatophyta</taxon>
        <taxon>Magnoliopsida</taxon>
        <taxon>eudicotyledons</taxon>
        <taxon>Gunneridae</taxon>
        <taxon>Pentapetalae</taxon>
        <taxon>rosids</taxon>
        <taxon>malvids</taxon>
        <taxon>Brassicales</taxon>
        <taxon>Brassicaceae</taxon>
        <taxon>Brassiceae</taxon>
        <taxon>Brassica</taxon>
    </lineage>
</organism>
<accession>A0ABQ7AIM5</accession>
<keyword evidence="4" id="KW-0999">Mitochondrion inner membrane</keyword>
<evidence type="ECO:0000256" key="3">
    <source>
        <dbReference type="ARBA" id="ARBA00022692"/>
    </source>
</evidence>
<comment type="subcellular location">
    <subcellularLocation>
        <location evidence="1">Mitochondrion inner membrane</location>
        <topology evidence="1">Multi-pass membrane protein</topology>
    </subcellularLocation>
</comment>
<dbReference type="Pfam" id="PF02466">
    <property type="entry name" value="Tim17"/>
    <property type="match status" value="1"/>
</dbReference>
<sequence>MIHTPATSLQLQRTKLGSIRRQRRGLRISRTTKISTTIASSKNTGLQNQSNILNLHSESKKRLKELREAAKVRRYGSVTPISSSDFVREVTQASAEDWVVVCLYKDGKEKKRNQMGTPENTREPCPDRILDDIGDAFGMGIAGGSVFYMIKGIYNSPSGARLSGGAEYVRMNAPRVGGIWAVWGGVFSTLDCAMVYARQKEDPWNSIFAGAATGGLLSLRQIALDKLASAAQHEQASMGDAASLPPAQVYETSSAPEADSGSWYGGLFGSGKKEESEDKSGSKTRVLESCDAPPVST</sequence>
<keyword evidence="10" id="KW-1185">Reference proteome</keyword>
<comment type="similarity">
    <text evidence="2">Belongs to the Tim17/Tim22/Tim23 family.</text>
</comment>
<keyword evidence="3" id="KW-0812">Transmembrane</keyword>
<evidence type="ECO:0000256" key="2">
    <source>
        <dbReference type="ARBA" id="ARBA00008444"/>
    </source>
</evidence>
<protein>
    <submittedName>
        <fullName evidence="9">Uncharacterized protein</fullName>
    </submittedName>
</protein>
<dbReference type="Gene3D" id="3.40.30.10">
    <property type="entry name" value="Glutaredoxin"/>
    <property type="match status" value="1"/>
</dbReference>
<dbReference type="InterPro" id="IPR036249">
    <property type="entry name" value="Thioredoxin-like_sf"/>
</dbReference>
<evidence type="ECO:0000256" key="6">
    <source>
        <dbReference type="ARBA" id="ARBA00023128"/>
    </source>
</evidence>
<evidence type="ECO:0000256" key="4">
    <source>
        <dbReference type="ARBA" id="ARBA00022792"/>
    </source>
</evidence>
<evidence type="ECO:0000256" key="8">
    <source>
        <dbReference type="SAM" id="MobiDB-lite"/>
    </source>
</evidence>